<reference evidence="1" key="1">
    <citation type="journal article" date="2021" name="Sci. Adv.">
        <title>The American lobster genome reveals insights on longevity, neural, and immune adaptations.</title>
        <authorList>
            <person name="Polinski J.M."/>
            <person name="Zimin A.V."/>
            <person name="Clark K.F."/>
            <person name="Kohn A.B."/>
            <person name="Sadowski N."/>
            <person name="Timp W."/>
            <person name="Ptitsyn A."/>
            <person name="Khanna P."/>
            <person name="Romanova D.Y."/>
            <person name="Williams P."/>
            <person name="Greenwood S.J."/>
            <person name="Moroz L.L."/>
            <person name="Walt D.R."/>
            <person name="Bodnar A.G."/>
        </authorList>
    </citation>
    <scope>NUCLEOTIDE SEQUENCE</scope>
    <source>
        <strain evidence="1">GMGI-L3</strain>
    </source>
</reference>
<name>A0A8J5MRS6_HOMAM</name>
<evidence type="ECO:0000313" key="2">
    <source>
        <dbReference type="Proteomes" id="UP000747542"/>
    </source>
</evidence>
<sequence length="347" mass="39262">MLMELTSDISSHSHMVETLQQMDIDPATDKTNWEELRNNWDLRVMNTWEPLSRCLQESDIKASTVADISMLKLRNVTLRLVGAASRLGHSKVSNDQASANKENRLEEEFEDCTRHRNCKSPQLPLQGPDPSRIYLYTSGSYIPLLVRHARVLQRIHKCSHEPAGVESWSSEIIKETREEIEEMIRSHMQHLDTLQTITPKIMPGVNPPALTQLHHLAQTLGIIAILLGCCFTILKPIKASVSKRNKKRKEPVIMPEVIPQFSSYITSLTAHLQKLDKATSDKYKSIKSTTEENIQKGYSSVDISSTLTSHIEGKAVCEKVEQSFVKSLDRLSYSIGSKLKYISSLKL</sequence>
<organism evidence="1 2">
    <name type="scientific">Homarus americanus</name>
    <name type="common">American lobster</name>
    <dbReference type="NCBI Taxonomy" id="6706"/>
    <lineage>
        <taxon>Eukaryota</taxon>
        <taxon>Metazoa</taxon>
        <taxon>Ecdysozoa</taxon>
        <taxon>Arthropoda</taxon>
        <taxon>Crustacea</taxon>
        <taxon>Multicrustacea</taxon>
        <taxon>Malacostraca</taxon>
        <taxon>Eumalacostraca</taxon>
        <taxon>Eucarida</taxon>
        <taxon>Decapoda</taxon>
        <taxon>Pleocyemata</taxon>
        <taxon>Astacidea</taxon>
        <taxon>Nephropoidea</taxon>
        <taxon>Nephropidae</taxon>
        <taxon>Homarus</taxon>
    </lineage>
</organism>
<keyword evidence="2" id="KW-1185">Reference proteome</keyword>
<dbReference type="AlphaFoldDB" id="A0A8J5MRS6"/>
<evidence type="ECO:0000313" key="1">
    <source>
        <dbReference type="EMBL" id="KAG7161179.1"/>
    </source>
</evidence>
<proteinExistence type="predicted"/>
<dbReference type="Proteomes" id="UP000747542">
    <property type="component" value="Unassembled WGS sequence"/>
</dbReference>
<gene>
    <name evidence="1" type="primary">Naa25-L1</name>
    <name evidence="1" type="ORF">Hamer_G016228</name>
</gene>
<protein>
    <submittedName>
        <fullName evidence="1">N-alpha-acetyltransferase 25, NatB auxiliary subunit-like 1</fullName>
    </submittedName>
</protein>
<dbReference type="EMBL" id="JAHLQT010029607">
    <property type="protein sequence ID" value="KAG7161179.1"/>
    <property type="molecule type" value="Genomic_DNA"/>
</dbReference>
<accession>A0A8J5MRS6</accession>
<comment type="caution">
    <text evidence="1">The sequence shown here is derived from an EMBL/GenBank/DDBJ whole genome shotgun (WGS) entry which is preliminary data.</text>
</comment>